<protein>
    <submittedName>
        <fullName evidence="3">Citrate transporter</fullName>
    </submittedName>
</protein>
<feature type="transmembrane region" description="Helical" evidence="2">
    <location>
        <begin position="333"/>
        <end position="350"/>
    </location>
</feature>
<feature type="transmembrane region" description="Helical" evidence="2">
    <location>
        <begin position="179"/>
        <end position="202"/>
    </location>
</feature>
<feature type="transmembrane region" description="Helical" evidence="2">
    <location>
        <begin position="119"/>
        <end position="136"/>
    </location>
</feature>
<dbReference type="EMBL" id="CP028923">
    <property type="protein sequence ID" value="QCK13525.1"/>
    <property type="molecule type" value="Genomic_DNA"/>
</dbReference>
<feature type="transmembrane region" description="Helical" evidence="2">
    <location>
        <begin position="258"/>
        <end position="275"/>
    </location>
</feature>
<name>A0A4D7JRG7_9BACT</name>
<feature type="transmembrane region" description="Helical" evidence="2">
    <location>
        <begin position="499"/>
        <end position="526"/>
    </location>
</feature>
<dbReference type="InterPro" id="IPR031566">
    <property type="entry name" value="CitMHS_2"/>
</dbReference>
<keyword evidence="2" id="KW-1133">Transmembrane helix</keyword>
<reference evidence="3 4" key="1">
    <citation type="submission" date="2018-04" db="EMBL/GenBank/DDBJ databases">
        <title>Complete genome uncultured novel isolate.</title>
        <authorList>
            <person name="Merlino G."/>
        </authorList>
    </citation>
    <scope>NUCLEOTIDE SEQUENCE [LARGE SCALE GENOMIC DNA]</scope>
    <source>
        <strain evidence="4">R1DC9</strain>
    </source>
</reference>
<evidence type="ECO:0000256" key="2">
    <source>
        <dbReference type="SAM" id="Phobius"/>
    </source>
</evidence>
<feature type="region of interest" description="Disordered" evidence="1">
    <location>
        <begin position="57"/>
        <end position="85"/>
    </location>
</feature>
<dbReference type="AlphaFoldDB" id="A0A4D7JRG7"/>
<feature type="transmembrane region" description="Helical" evidence="2">
    <location>
        <begin position="88"/>
        <end position="107"/>
    </location>
</feature>
<feature type="transmembrane region" description="Helical" evidence="2">
    <location>
        <begin position="304"/>
        <end position="321"/>
    </location>
</feature>
<evidence type="ECO:0000313" key="3">
    <source>
        <dbReference type="EMBL" id="QCK13525.1"/>
    </source>
</evidence>
<keyword evidence="4" id="KW-1185">Reference proteome</keyword>
<gene>
    <name evidence="3" type="ORF">DCC35_01535</name>
</gene>
<dbReference type="Pfam" id="PF16980">
    <property type="entry name" value="CitMHS_2"/>
    <property type="match status" value="1"/>
</dbReference>
<feature type="compositionally biased region" description="Basic and acidic residues" evidence="1">
    <location>
        <begin position="63"/>
        <end position="83"/>
    </location>
</feature>
<dbReference type="RefSeq" id="WP_137089122.1">
    <property type="nucleotide sequence ID" value="NZ_CP028923.1"/>
</dbReference>
<dbReference type="OrthoDB" id="9765532at2"/>
<proteinExistence type="predicted"/>
<evidence type="ECO:0000313" key="4">
    <source>
        <dbReference type="Proteomes" id="UP000298616"/>
    </source>
</evidence>
<evidence type="ECO:0000256" key="1">
    <source>
        <dbReference type="SAM" id="MobiDB-lite"/>
    </source>
</evidence>
<dbReference type="Proteomes" id="UP000298616">
    <property type="component" value="Chromosome"/>
</dbReference>
<dbReference type="KEGG" id="fpf:DCC35_01535"/>
<accession>A0A4D7JRG7</accession>
<keyword evidence="2" id="KW-0472">Membrane</keyword>
<sequence length="527" mass="59161">MDQDNNRFSTRVIIFLILLFSPLFGQLSAVELESDNSSTVSELSVQNSNNTELATVNQDQDDQVQHEEEHGETEGHGSEEASSHKPPGWSVLPFVILLLMIATGPLFYEHFWHKNYPKIAILLAAIVVLYYLFALNNEHGPVHAFFEYFQFIALLASLYIASGGIHIDIDKKSSPMANSILLICGAVIANLIGTTGASMLLIKPFMRLNKHRIKPYHIVFFIFIVSNVGGSLTPIGDPPLFLGFLKGVPFEWTITHNFLPWVFGISLLTLIFYFFDKRNKDVIDEDEIQTEFTNKIKVSGAKNFGWLALVIISVFIDPNVFDWVPAINYHGQRFSFIREFIMFGVCFFSYRFADKEAIQSNDFSFEPIREVAFIFIGIFGTMMPALELVSEFAKSPEGVALISQNTLYWGTGALSGFLDNAPTYLNFLAASMASQGADINSISEVVEYATGDTYPHSQLYLKAISIAAVFFGAMTYIGNGPNFMVKSIAEQVGIKMPSFFGYMIRFSIPFLLPMIILTWLIFFLFAK</sequence>
<feature type="transmembrane region" description="Helical" evidence="2">
    <location>
        <begin position="459"/>
        <end position="478"/>
    </location>
</feature>
<organism evidence="3 4">
    <name type="scientific">Mangrovivirga cuniculi</name>
    <dbReference type="NCBI Taxonomy" id="2715131"/>
    <lineage>
        <taxon>Bacteria</taxon>
        <taxon>Pseudomonadati</taxon>
        <taxon>Bacteroidota</taxon>
        <taxon>Cytophagia</taxon>
        <taxon>Cytophagales</taxon>
        <taxon>Mangrovivirgaceae</taxon>
        <taxon>Mangrovivirga</taxon>
    </lineage>
</organism>
<keyword evidence="2" id="KW-0812">Transmembrane</keyword>